<dbReference type="EMBL" id="CP182909">
    <property type="protein sequence ID" value="XPM64191.1"/>
    <property type="molecule type" value="Genomic_DNA"/>
</dbReference>
<proteinExistence type="predicted"/>
<dbReference type="Proteomes" id="UP000095472">
    <property type="component" value="Chromosome"/>
</dbReference>
<reference evidence="1 2" key="1">
    <citation type="journal article" date="2016" name="Genome Announc.">
        <title>Draft Genome Sequence of the Thermotolerant Cyanobacterium Desertifilum sp. IPPAS B-1220.</title>
        <authorList>
            <person name="Mironov K.S."/>
            <person name="Sinetova M.A."/>
            <person name="Bolatkhan K."/>
            <person name="Zayadan B.K."/>
            <person name="Ustinova V.V."/>
            <person name="Kupriyanova E.V."/>
            <person name="Skrypnik A.N."/>
            <person name="Gogoleva N.E."/>
            <person name="Gogolev Y.V."/>
            <person name="Los D.A."/>
        </authorList>
    </citation>
    <scope>NUCLEOTIDE SEQUENCE [LARGE SCALE GENOMIC DNA]</scope>
    <source>
        <strain evidence="1 2">IPPAS B-1220</strain>
    </source>
</reference>
<gene>
    <name evidence="1" type="ORF">BH720_035295</name>
</gene>
<evidence type="ECO:0000313" key="1">
    <source>
        <dbReference type="EMBL" id="XPM64191.1"/>
    </source>
</evidence>
<protein>
    <submittedName>
        <fullName evidence="1">Uncharacterized protein</fullName>
    </submittedName>
</protein>
<evidence type="ECO:0000313" key="2">
    <source>
        <dbReference type="Proteomes" id="UP000095472"/>
    </source>
</evidence>
<sequence>MRRSFGPIRAQIGGIEFGIGDKIEAVLVNGNAVHIFQIGGYRASSIGASVAVGIGEGEYIPLFATRYVNGAIRGDCNLAGVAKIGGNNADLKPFRQP</sequence>
<name>A0ACD5GU98_9CYAN</name>
<accession>A0ACD5GU98</accession>
<keyword evidence="2" id="KW-1185">Reference proteome</keyword>
<organism evidence="1 2">
    <name type="scientific">Desertifilum tharense IPPAS B-1220</name>
    <dbReference type="NCBI Taxonomy" id="1781255"/>
    <lineage>
        <taxon>Bacteria</taxon>
        <taxon>Bacillati</taxon>
        <taxon>Cyanobacteriota</taxon>
        <taxon>Cyanophyceae</taxon>
        <taxon>Desertifilales</taxon>
        <taxon>Desertifilaceae</taxon>
        <taxon>Desertifilum</taxon>
    </lineage>
</organism>